<proteinExistence type="predicted"/>
<keyword evidence="1" id="KW-0482">Metalloprotease</keyword>
<sequence>MVGRSSLLILLASALSVSATPKLSVKLSGARNVNDASDLKVTATVTNTGDETLKLLNDPRGPLSNKLPTQTFQIARQDSGAKPAFTGAVVKYVPSTAIRIGGADAFTVLAPGQSVNVEHDLTEAYDFTSSGQGLYTLTGANKFYFVDPNTNEPTLLTADAVQPHTMSVSSAATTARPSPVKREAYTACSPDQQTAITAAASMAQAMVADSFTHAQAHTARTIRYQVWFGAYSDANHATVLTNYASLNNGSYAEYSYDCSCNIPSVFGYARPDQYGKVTLCNAFWDAPVNGTDSQGGTLVHVGSYFYQNGGTIDYTYGQEAAIELAQTTPDEAVQNADNYEYFAENNPVLS</sequence>
<name>A0ACB8UJ57_9APHY</name>
<keyword evidence="2" id="KW-1185">Reference proteome</keyword>
<dbReference type="Proteomes" id="UP001055072">
    <property type="component" value="Unassembled WGS sequence"/>
</dbReference>
<comment type="caution">
    <text evidence="1">The sequence shown here is derived from an EMBL/GenBank/DDBJ whole genome shotgun (WGS) entry which is preliminary data.</text>
</comment>
<organism evidence="1 2">
    <name type="scientific">Irpex rosettiformis</name>
    <dbReference type="NCBI Taxonomy" id="378272"/>
    <lineage>
        <taxon>Eukaryota</taxon>
        <taxon>Fungi</taxon>
        <taxon>Dikarya</taxon>
        <taxon>Basidiomycota</taxon>
        <taxon>Agaricomycotina</taxon>
        <taxon>Agaricomycetes</taxon>
        <taxon>Polyporales</taxon>
        <taxon>Irpicaceae</taxon>
        <taxon>Irpex</taxon>
    </lineage>
</organism>
<keyword evidence="1" id="KW-0645">Protease</keyword>
<reference evidence="1" key="1">
    <citation type="journal article" date="2021" name="Environ. Microbiol.">
        <title>Gene family expansions and transcriptome signatures uncover fungal adaptations to wood decay.</title>
        <authorList>
            <person name="Hage H."/>
            <person name="Miyauchi S."/>
            <person name="Viragh M."/>
            <person name="Drula E."/>
            <person name="Min B."/>
            <person name="Chaduli D."/>
            <person name="Navarro D."/>
            <person name="Favel A."/>
            <person name="Norest M."/>
            <person name="Lesage-Meessen L."/>
            <person name="Balint B."/>
            <person name="Merenyi Z."/>
            <person name="de Eugenio L."/>
            <person name="Morin E."/>
            <person name="Martinez A.T."/>
            <person name="Baldrian P."/>
            <person name="Stursova M."/>
            <person name="Martinez M.J."/>
            <person name="Novotny C."/>
            <person name="Magnuson J.K."/>
            <person name="Spatafora J.W."/>
            <person name="Maurice S."/>
            <person name="Pangilinan J."/>
            <person name="Andreopoulos W."/>
            <person name="LaButti K."/>
            <person name="Hundley H."/>
            <person name="Na H."/>
            <person name="Kuo A."/>
            <person name="Barry K."/>
            <person name="Lipzen A."/>
            <person name="Henrissat B."/>
            <person name="Riley R."/>
            <person name="Ahrendt S."/>
            <person name="Nagy L.G."/>
            <person name="Grigoriev I.V."/>
            <person name="Martin F."/>
            <person name="Rosso M.N."/>
        </authorList>
    </citation>
    <scope>NUCLEOTIDE SEQUENCE</scope>
    <source>
        <strain evidence="1">CBS 384.51</strain>
    </source>
</reference>
<evidence type="ECO:0000313" key="1">
    <source>
        <dbReference type="EMBL" id="KAI0094340.1"/>
    </source>
</evidence>
<evidence type="ECO:0000313" key="2">
    <source>
        <dbReference type="Proteomes" id="UP001055072"/>
    </source>
</evidence>
<accession>A0ACB8UJ57</accession>
<gene>
    <name evidence="1" type="ORF">BDY19DRAFT_879890</name>
</gene>
<protein>
    <submittedName>
        <fullName evidence="1">Deuterolysin M35 metalloprotease</fullName>
    </submittedName>
</protein>
<keyword evidence="1" id="KW-0378">Hydrolase</keyword>
<dbReference type="EMBL" id="MU274900">
    <property type="protein sequence ID" value="KAI0094340.1"/>
    <property type="molecule type" value="Genomic_DNA"/>
</dbReference>